<dbReference type="GeneID" id="92074806"/>
<dbReference type="PROSITE" id="PS51194">
    <property type="entry name" value="HELICASE_CTER"/>
    <property type="match status" value="1"/>
</dbReference>
<feature type="region of interest" description="Disordered" evidence="18">
    <location>
        <begin position="1"/>
        <end position="54"/>
    </location>
</feature>
<organism evidence="24 25">
    <name type="scientific">Apiospora aurea</name>
    <dbReference type="NCBI Taxonomy" id="335848"/>
    <lineage>
        <taxon>Eukaryota</taxon>
        <taxon>Fungi</taxon>
        <taxon>Dikarya</taxon>
        <taxon>Ascomycota</taxon>
        <taxon>Pezizomycotina</taxon>
        <taxon>Sordariomycetes</taxon>
        <taxon>Xylariomycetidae</taxon>
        <taxon>Amphisphaeriales</taxon>
        <taxon>Apiosporaceae</taxon>
        <taxon>Apiospora</taxon>
    </lineage>
</organism>
<dbReference type="Gene3D" id="3.30.160.380">
    <property type="entry name" value="Dicer dimerisation domain"/>
    <property type="match status" value="1"/>
</dbReference>
<dbReference type="PROSITE" id="PS50821">
    <property type="entry name" value="PAZ"/>
    <property type="match status" value="1"/>
</dbReference>
<dbReference type="CDD" id="cd18802">
    <property type="entry name" value="SF2_C_dicer"/>
    <property type="match status" value="1"/>
</dbReference>
<dbReference type="InterPro" id="IPR001650">
    <property type="entry name" value="Helicase_C-like"/>
</dbReference>
<gene>
    <name evidence="24" type="ORF">PG986_005522</name>
</gene>
<dbReference type="SUPFAM" id="SSF52540">
    <property type="entry name" value="P-loop containing nucleoside triphosphate hydrolases"/>
    <property type="match status" value="1"/>
</dbReference>
<dbReference type="InterPro" id="IPR014001">
    <property type="entry name" value="Helicase_ATP-bd"/>
</dbReference>
<evidence type="ECO:0000259" key="21">
    <source>
        <dbReference type="PROSITE" id="PS51192"/>
    </source>
</evidence>
<evidence type="ECO:0000256" key="7">
    <source>
        <dbReference type="ARBA" id="ARBA00022741"/>
    </source>
</evidence>
<dbReference type="PROSITE" id="PS51192">
    <property type="entry name" value="HELICASE_ATP_BIND_1"/>
    <property type="match status" value="1"/>
</dbReference>
<evidence type="ECO:0000256" key="17">
    <source>
        <dbReference type="PROSITE-ProRule" id="PRU00657"/>
    </source>
</evidence>
<dbReference type="Pfam" id="PF04851">
    <property type="entry name" value="ResIII"/>
    <property type="match status" value="1"/>
</dbReference>
<keyword evidence="13 17" id="KW-0694">RNA-binding</keyword>
<evidence type="ECO:0000256" key="9">
    <source>
        <dbReference type="ARBA" id="ARBA00022806"/>
    </source>
</evidence>
<dbReference type="RefSeq" id="XP_066701606.1">
    <property type="nucleotide sequence ID" value="XM_066841744.1"/>
</dbReference>
<feature type="domain" description="Helicase C-terminal" evidence="22">
    <location>
        <begin position="440"/>
        <end position="608"/>
    </location>
</feature>
<dbReference type="PROSITE" id="PS50142">
    <property type="entry name" value="RNASE_3_2"/>
    <property type="match status" value="2"/>
</dbReference>
<feature type="domain" description="RNase III" evidence="19">
    <location>
        <begin position="1043"/>
        <end position="1200"/>
    </location>
</feature>
<feature type="domain" description="Dicer dsRNA-binding fold" evidence="23">
    <location>
        <begin position="640"/>
        <end position="730"/>
    </location>
</feature>
<evidence type="ECO:0000256" key="15">
    <source>
        <dbReference type="ARBA" id="ARBA00023211"/>
    </source>
</evidence>
<evidence type="ECO:0000313" key="25">
    <source>
        <dbReference type="Proteomes" id="UP001391051"/>
    </source>
</evidence>
<dbReference type="PANTHER" id="PTHR14950:SF62">
    <property type="entry name" value="DICER-LIKE PROTEIN 1"/>
    <property type="match status" value="1"/>
</dbReference>
<keyword evidence="6" id="KW-0677">Repeat</keyword>
<dbReference type="PROSITE" id="PS00517">
    <property type="entry name" value="RNASE_3_1"/>
    <property type="match status" value="1"/>
</dbReference>
<dbReference type="Gene3D" id="3.40.50.300">
    <property type="entry name" value="P-loop containing nucleotide triphosphate hydrolases"/>
    <property type="match status" value="2"/>
</dbReference>
<evidence type="ECO:0000256" key="12">
    <source>
        <dbReference type="ARBA" id="ARBA00022842"/>
    </source>
</evidence>
<dbReference type="SMART" id="SM00490">
    <property type="entry name" value="HELICc"/>
    <property type="match status" value="1"/>
</dbReference>
<reference evidence="24 25" key="1">
    <citation type="submission" date="2023-01" db="EMBL/GenBank/DDBJ databases">
        <title>Analysis of 21 Apiospora genomes using comparative genomics revels a genus with tremendous synthesis potential of carbohydrate active enzymes and secondary metabolites.</title>
        <authorList>
            <person name="Sorensen T."/>
        </authorList>
    </citation>
    <scope>NUCLEOTIDE SEQUENCE [LARGE SCALE GENOMIC DNA]</scope>
    <source>
        <strain evidence="24 25">CBS 24483</strain>
    </source>
</reference>
<evidence type="ECO:0000256" key="18">
    <source>
        <dbReference type="SAM" id="MobiDB-lite"/>
    </source>
</evidence>
<evidence type="ECO:0000256" key="3">
    <source>
        <dbReference type="ARBA" id="ARBA00020797"/>
    </source>
</evidence>
<comment type="cofactor">
    <cofactor evidence="1">
        <name>Mn(2+)</name>
        <dbReference type="ChEBI" id="CHEBI:29035"/>
    </cofactor>
</comment>
<dbReference type="InterPro" id="IPR003100">
    <property type="entry name" value="PAZ_dom"/>
</dbReference>
<dbReference type="PANTHER" id="PTHR14950">
    <property type="entry name" value="DICER-RELATED"/>
    <property type="match status" value="1"/>
</dbReference>
<dbReference type="InterPro" id="IPR006935">
    <property type="entry name" value="Helicase/UvrB_N"/>
</dbReference>
<dbReference type="SMART" id="SM00487">
    <property type="entry name" value="DEXDc"/>
    <property type="match status" value="1"/>
</dbReference>
<protein>
    <recommendedName>
        <fullName evidence="3">Dicer-like protein 1</fullName>
    </recommendedName>
</protein>
<keyword evidence="9" id="KW-0347">Helicase</keyword>
<dbReference type="InterPro" id="IPR036389">
    <property type="entry name" value="RNase_III_sf"/>
</dbReference>
<dbReference type="Pfam" id="PF24995">
    <property type="entry name" value="DSRM_2"/>
    <property type="match status" value="1"/>
</dbReference>
<keyword evidence="5" id="KW-0479">Metal-binding</keyword>
<feature type="domain" description="Helicase ATP-binding" evidence="21">
    <location>
        <begin position="110"/>
        <end position="294"/>
    </location>
</feature>
<dbReference type="InterPro" id="IPR005034">
    <property type="entry name" value="Dicer_dimerisation"/>
</dbReference>
<dbReference type="InterPro" id="IPR038248">
    <property type="entry name" value="Dicer_dimer_sf"/>
</dbReference>
<dbReference type="SMART" id="SM00535">
    <property type="entry name" value="RIBOc"/>
    <property type="match status" value="2"/>
</dbReference>
<dbReference type="Pfam" id="PF00636">
    <property type="entry name" value="Ribonuclease_3"/>
    <property type="match status" value="2"/>
</dbReference>
<evidence type="ECO:0000256" key="13">
    <source>
        <dbReference type="ARBA" id="ARBA00022884"/>
    </source>
</evidence>
<accession>A0ABR1QHS5</accession>
<comment type="similarity">
    <text evidence="16 17">Belongs to the helicase family. Dicer subfamily.</text>
</comment>
<evidence type="ECO:0000256" key="1">
    <source>
        <dbReference type="ARBA" id="ARBA00001936"/>
    </source>
</evidence>
<dbReference type="SUPFAM" id="SSF69065">
    <property type="entry name" value="RNase III domain-like"/>
    <property type="match status" value="2"/>
</dbReference>
<keyword evidence="10" id="KW-0862">Zinc</keyword>
<comment type="cofactor">
    <cofactor evidence="2">
        <name>Mg(2+)</name>
        <dbReference type="ChEBI" id="CHEBI:18420"/>
    </cofactor>
</comment>
<evidence type="ECO:0000259" key="19">
    <source>
        <dbReference type="PROSITE" id="PS50142"/>
    </source>
</evidence>
<sequence length="1554" mass="175093">MASEQRSHTSDPGPLSAVDDDDDDAASRSSKPHAGDESDPDDLSDGEPSNDQPEALKRRAMRLAAQRSLDDYRREQLKTAGENASHAKSATLAPGTQKVIDSPREYQVELFERAKEKNTIAVLSTGSGKTNIAALLLRHTIEQEIIDRNNGQPPKIAFFLVDKVSLVAQQSAFLRTNLDYSVGDVSGEQLGSSGTKRDYCQNVLLSKDVVVCTAAILLDCLHHSFLKIDQINLLIFDEAHHAKKNHPYSVIIKDFYADAEKHNSQRPRIFGMTASPIDVKRGDILTGALELEGLLHSEIATVADTGAFREHLQKTSIEKIAEYSLAPAPFETSLWSRLNNLIGHNSHFKRLFDFTKWATRELGPWCADRAWHLCFTAEELLKAKARTEAYVMKRAVVLHNDDRLVPMIDSEVNAVQLAYEMLLAHSQKEVQPSHNLVSDKILKLYSILTKQFTPKSDKCIIFVDRRLTAVVLNDLLTQSGMGLQHVRPQILLGTGLVEAGEQLGMTRKEQEAAIRHFRSAELNCLVATNIAEEGLDIPNCNMVIRFDLYNTMIQYIQSKGRARMENSRFYHMLEHGNEDHLQRYHNIKTNEKALGELATVLPEGRRILGSSYNMDYYLRKEVKKSYTDKETGAKLTFKSSLGVLADFVSSLENTPDNSLHADYVVKSVGKDFQCEVILPDHAPIKTVMGDRAASKQVAKCSAAFNACYRLRKQGFLDNWLQSTFSKQLPKMRNAKLALSSKKRHEYPMKTKPGLWSQRGIPTQLYVTVLRLTDPRALGRSSRPMALLTRTSLPPVADFQIFFGNGRNSGVQCVLLGGTMTVSLDDTNALTAFTLRVFEDVFSKQYKHEAEKLPYYLAPLANSHDYDVEHTSEHIRKLIDWDCMTTLQGHQDRDNSTSATNDYKDCFVTDPHDGSRKFYTIGRIDGLKPSDTQLPSAPKGLSKSKGRRQAPNDIWNYSVSLWSRSRANMERREDLAVVEAEYIPLRRNLLDEFEKPSDTQNRCYICFQTLKISPLPTDVVSMAYNLPAIIHRMDANLIALEACEALDLRIRPDLALEAMTKDSDNTEEHDEEKINFQKGMGNNYERLELLGDSFLKMSTTIALFARKADANEFQYHVDRMVMICNTNLFNHALELKLEESIRSKSFNRRVWYPDGLELLKGKQNESIMGRKGVGRGIHVLADKTIADVCEALIGAAYLTTYEQGDFDMAVKAVTKFTGNEQHTMMKFDDFVEGYVAPDWQKASPTAVHVHLANQIEERLGYRFQSPRLLRSAFTHPSYSFMYENIPHYQRLEFLGDALYDMVCVDYLFHRFTSADPQWLTEHKMAMVSNQFLGCLCVSLGLNKHLISMTVAIPQQITEYVGAITEAREAAEEEAMNSGLPRDAFARNYWVDVNPPPKCLPDILEAYIGALFVDSGFDYAQVRQFFETEVRPYFEDMHIYDTYANKQPSTALENKVKHDFGCDQLLVLPLRGDNDEDGGLGEAGFEWGVTIHSRVVTTASAASLRYAKVAAAKKAMACLQELDLAQFRKKYCCNCKRSKSISDTASSVSYSASAVS</sequence>
<evidence type="ECO:0000256" key="11">
    <source>
        <dbReference type="ARBA" id="ARBA00022840"/>
    </source>
</evidence>
<keyword evidence="15" id="KW-0464">Manganese</keyword>
<dbReference type="Pfam" id="PF00271">
    <property type="entry name" value="Helicase_C"/>
    <property type="match status" value="1"/>
</dbReference>
<proteinExistence type="inferred from homology"/>
<keyword evidence="12" id="KW-0460">Magnesium</keyword>
<keyword evidence="8" id="KW-0378">Hydrolase</keyword>
<dbReference type="Gene3D" id="1.10.1520.10">
    <property type="entry name" value="Ribonuclease III domain"/>
    <property type="match status" value="2"/>
</dbReference>
<keyword evidence="4" id="KW-0930">Antiviral protein</keyword>
<dbReference type="InterPro" id="IPR056755">
    <property type="entry name" value="DSRM_2"/>
</dbReference>
<evidence type="ECO:0000313" key="24">
    <source>
        <dbReference type="EMBL" id="KAK7956300.1"/>
    </source>
</evidence>
<dbReference type="EMBL" id="JAQQWE010000004">
    <property type="protein sequence ID" value="KAK7956300.1"/>
    <property type="molecule type" value="Genomic_DNA"/>
</dbReference>
<evidence type="ECO:0000256" key="10">
    <source>
        <dbReference type="ARBA" id="ARBA00022833"/>
    </source>
</evidence>
<dbReference type="InterPro" id="IPR000999">
    <property type="entry name" value="RNase_III_dom"/>
</dbReference>
<dbReference type="Proteomes" id="UP001391051">
    <property type="component" value="Unassembled WGS sequence"/>
</dbReference>
<keyword evidence="25" id="KW-1185">Reference proteome</keyword>
<dbReference type="CDD" id="cd00593">
    <property type="entry name" value="RIBOc"/>
    <property type="match status" value="2"/>
</dbReference>
<name>A0ABR1QHS5_9PEZI</name>
<feature type="domain" description="PAZ" evidence="20">
    <location>
        <begin position="878"/>
        <end position="1013"/>
    </location>
</feature>
<dbReference type="Pfam" id="PF03368">
    <property type="entry name" value="Dicer_dimer"/>
    <property type="match status" value="1"/>
</dbReference>
<evidence type="ECO:0000259" key="22">
    <source>
        <dbReference type="PROSITE" id="PS51194"/>
    </source>
</evidence>
<keyword evidence="14" id="KW-0051">Antiviral defense</keyword>
<keyword evidence="7" id="KW-0547">Nucleotide-binding</keyword>
<feature type="region of interest" description="Disordered" evidence="18">
    <location>
        <begin position="928"/>
        <end position="948"/>
    </location>
</feature>
<keyword evidence="11" id="KW-0067">ATP-binding</keyword>
<dbReference type="PROSITE" id="PS51327">
    <property type="entry name" value="DICER_DSRBF"/>
    <property type="match status" value="1"/>
</dbReference>
<evidence type="ECO:0000256" key="4">
    <source>
        <dbReference type="ARBA" id="ARBA00022721"/>
    </source>
</evidence>
<feature type="domain" description="RNase III" evidence="19">
    <location>
        <begin position="1251"/>
        <end position="1414"/>
    </location>
</feature>
<dbReference type="CDD" id="cd18034">
    <property type="entry name" value="DEXHc_dicer"/>
    <property type="match status" value="1"/>
</dbReference>
<dbReference type="InterPro" id="IPR027417">
    <property type="entry name" value="P-loop_NTPase"/>
</dbReference>
<evidence type="ECO:0000256" key="2">
    <source>
        <dbReference type="ARBA" id="ARBA00001946"/>
    </source>
</evidence>
<comment type="caution">
    <text evidence="24">The sequence shown here is derived from an EMBL/GenBank/DDBJ whole genome shotgun (WGS) entry which is preliminary data.</text>
</comment>
<evidence type="ECO:0000256" key="16">
    <source>
        <dbReference type="ARBA" id="ARBA00035116"/>
    </source>
</evidence>
<evidence type="ECO:0000256" key="8">
    <source>
        <dbReference type="ARBA" id="ARBA00022801"/>
    </source>
</evidence>
<evidence type="ECO:0000259" key="20">
    <source>
        <dbReference type="PROSITE" id="PS50821"/>
    </source>
</evidence>
<evidence type="ECO:0000256" key="14">
    <source>
        <dbReference type="ARBA" id="ARBA00023118"/>
    </source>
</evidence>
<evidence type="ECO:0000256" key="6">
    <source>
        <dbReference type="ARBA" id="ARBA00022737"/>
    </source>
</evidence>
<evidence type="ECO:0000256" key="5">
    <source>
        <dbReference type="ARBA" id="ARBA00022723"/>
    </source>
</evidence>
<evidence type="ECO:0000259" key="23">
    <source>
        <dbReference type="PROSITE" id="PS51327"/>
    </source>
</evidence>